<evidence type="ECO:0000256" key="13">
    <source>
        <dbReference type="ARBA" id="ARBA00022917"/>
    </source>
</evidence>
<gene>
    <name evidence="18" type="ORF">MBM_02150</name>
</gene>
<feature type="domain" description="B5" evidence="17">
    <location>
        <begin position="297"/>
        <end position="375"/>
    </location>
</feature>
<keyword evidence="7" id="KW-0963">Cytoplasm</keyword>
<evidence type="ECO:0000256" key="9">
    <source>
        <dbReference type="ARBA" id="ARBA00022723"/>
    </source>
</evidence>
<comment type="cofactor">
    <cofactor evidence="1">
        <name>Mg(2+)</name>
        <dbReference type="ChEBI" id="CHEBI:18420"/>
    </cofactor>
</comment>
<evidence type="ECO:0000256" key="2">
    <source>
        <dbReference type="ARBA" id="ARBA00004496"/>
    </source>
</evidence>
<comment type="catalytic activity">
    <reaction evidence="16">
        <text>tRNA(Phe) + L-phenylalanine + ATP = L-phenylalanyl-tRNA(Phe) + AMP + diphosphate + H(+)</text>
        <dbReference type="Rhea" id="RHEA:19413"/>
        <dbReference type="Rhea" id="RHEA-COMP:9668"/>
        <dbReference type="Rhea" id="RHEA-COMP:9699"/>
        <dbReference type="ChEBI" id="CHEBI:15378"/>
        <dbReference type="ChEBI" id="CHEBI:30616"/>
        <dbReference type="ChEBI" id="CHEBI:33019"/>
        <dbReference type="ChEBI" id="CHEBI:58095"/>
        <dbReference type="ChEBI" id="CHEBI:78442"/>
        <dbReference type="ChEBI" id="CHEBI:78531"/>
        <dbReference type="ChEBI" id="CHEBI:456215"/>
        <dbReference type="EC" id="6.1.1.20"/>
    </reaction>
</comment>
<dbReference type="EMBL" id="JH921430">
    <property type="protein sequence ID" value="EKD20198.1"/>
    <property type="molecule type" value="Genomic_DNA"/>
</dbReference>
<comment type="subcellular location">
    <subcellularLocation>
        <location evidence="2">Cytoplasm</location>
    </subcellularLocation>
</comment>
<dbReference type="AlphaFoldDB" id="K1XHH1"/>
<dbReference type="PANTHER" id="PTHR10947">
    <property type="entry name" value="PHENYLALANYL-TRNA SYNTHETASE BETA CHAIN AND LEUCINE-RICH REPEAT-CONTAINING PROTEIN 47"/>
    <property type="match status" value="1"/>
</dbReference>
<dbReference type="InterPro" id="IPR004531">
    <property type="entry name" value="Phe-tRNA-synth_IIc_bsu_arc_euk"/>
</dbReference>
<protein>
    <recommendedName>
        <fullName evidence="6">Phenylalanine--tRNA ligase beta subunit</fullName>
        <ecNumber evidence="5">6.1.1.20</ecNumber>
    </recommendedName>
    <alternativeName>
        <fullName evidence="15">Phenylalanyl-tRNA synthetase beta subunit</fullName>
    </alternativeName>
</protein>
<dbReference type="eggNOG" id="KOG2472">
    <property type="taxonomic scope" value="Eukaryota"/>
</dbReference>
<dbReference type="GO" id="GO:0003723">
    <property type="term" value="F:RNA binding"/>
    <property type="evidence" value="ECO:0007669"/>
    <property type="project" value="InterPro"/>
</dbReference>
<dbReference type="InterPro" id="IPR020825">
    <property type="entry name" value="Phe-tRNA_synthase-like_B3/B4"/>
</dbReference>
<dbReference type="Gene3D" id="3.30.930.10">
    <property type="entry name" value="Bira Bifunctional Protein, Domain 2"/>
    <property type="match status" value="1"/>
</dbReference>
<dbReference type="GO" id="GO:0005524">
    <property type="term" value="F:ATP binding"/>
    <property type="evidence" value="ECO:0007669"/>
    <property type="project" value="UniProtKB-KW"/>
</dbReference>
<dbReference type="InterPro" id="IPR005146">
    <property type="entry name" value="B3/B4_tRNA-bd"/>
</dbReference>
<evidence type="ECO:0000256" key="1">
    <source>
        <dbReference type="ARBA" id="ARBA00001946"/>
    </source>
</evidence>
<reference evidence="18 19" key="1">
    <citation type="journal article" date="2012" name="BMC Genomics">
        <title>Sequencing the genome of Marssonina brunnea reveals fungus-poplar co-evolution.</title>
        <authorList>
            <person name="Zhu S."/>
            <person name="Cao Y.-Z."/>
            <person name="Jiang C."/>
            <person name="Tan B.-Y."/>
            <person name="Wang Z."/>
            <person name="Feng S."/>
            <person name="Zhang L."/>
            <person name="Su X.-H."/>
            <person name="Brejova B."/>
            <person name="Vinar T."/>
            <person name="Xu M."/>
            <person name="Wang M.-X."/>
            <person name="Zhang S.-G."/>
            <person name="Huang M.-R."/>
            <person name="Wu R."/>
            <person name="Zhou Y."/>
        </authorList>
    </citation>
    <scope>NUCLEOTIDE SEQUENCE [LARGE SCALE GENOMIC DNA]</scope>
    <source>
        <strain evidence="18 19">MB_m1</strain>
    </source>
</reference>
<sequence>MPTISVDKAELYKALGQEYTTEEFEELCFEFGIELDEDTTNSERPIVNGKQAPAELKIEIPANRYDMLCFEGIALMLNIFREKTPLPSYRLVAPKDGKIQTITVHPDTLKVRPYVSGAILRNVKFTQDAYDSFISLQDKLHQNLARNRTLVAIGTHDLDTIKGPFTYEALPPKDIKFIPLNQTKEMNAAEMMDFYDKDKHLGKYLHIIKDKPVYPVIYDSERVVCSMPPIINGDHSKITLNTTNVFIEMTGTDRTKLEIVNNIIVSMFSQYCSEPFTIEPVKIISEHNGETRQTPDLSPRTAEAEVDYINNCCGLQETPERICQLLTKMCYTAKPSPEDPNIIKVSVPPTRADVLHQCDIMEDVAIAYGFNNLPRTSPNKASTIAQPLLINKLGDIVRQETAMAGWSEVMPLILCSHDENFAWLNRKDDGTTAVRLANPKTAEYQIVRTSLLPGLLKTIRENKKHSVPIKVFEVSDVAFKDESLERKSRNERHFAAAWYGKTSGFEIVHGLLDRVLLMLKTAFITHEEGLEGKKVDGYWIQEIDEATFFAGHAAAIYLRVDGKVQRIGEFGILHPTVLDKFELRYPVSTLEINLEVFS</sequence>
<dbReference type="Gene3D" id="3.30.56.10">
    <property type="match status" value="2"/>
</dbReference>
<dbReference type="EC" id="6.1.1.20" evidence="5"/>
<evidence type="ECO:0000313" key="19">
    <source>
        <dbReference type="Proteomes" id="UP000006753"/>
    </source>
</evidence>
<dbReference type="GO" id="GO:0006432">
    <property type="term" value="P:phenylalanyl-tRNA aminoacylation"/>
    <property type="evidence" value="ECO:0007669"/>
    <property type="project" value="InterPro"/>
</dbReference>
<evidence type="ECO:0000256" key="5">
    <source>
        <dbReference type="ARBA" id="ARBA00012814"/>
    </source>
</evidence>
<dbReference type="GO" id="GO:0000287">
    <property type="term" value="F:magnesium ion binding"/>
    <property type="evidence" value="ECO:0007669"/>
    <property type="project" value="InterPro"/>
</dbReference>
<dbReference type="InterPro" id="IPR041616">
    <property type="entry name" value="PheRS_beta_core"/>
</dbReference>
<dbReference type="SUPFAM" id="SSF46955">
    <property type="entry name" value="Putative DNA-binding domain"/>
    <property type="match status" value="2"/>
</dbReference>
<dbReference type="SUPFAM" id="SSF55681">
    <property type="entry name" value="Class II aaRS and biotin synthetases"/>
    <property type="match status" value="1"/>
</dbReference>
<organism evidence="18 19">
    <name type="scientific">Marssonina brunnea f. sp. multigermtubi (strain MB_m1)</name>
    <name type="common">Marssonina leaf spot fungus</name>
    <dbReference type="NCBI Taxonomy" id="1072389"/>
    <lineage>
        <taxon>Eukaryota</taxon>
        <taxon>Fungi</taxon>
        <taxon>Dikarya</taxon>
        <taxon>Ascomycota</taxon>
        <taxon>Pezizomycotina</taxon>
        <taxon>Leotiomycetes</taxon>
        <taxon>Helotiales</taxon>
        <taxon>Drepanopezizaceae</taxon>
        <taxon>Drepanopeziza</taxon>
    </lineage>
</organism>
<keyword evidence="11" id="KW-0067">ATP-binding</keyword>
<keyword evidence="10" id="KW-0547">Nucleotide-binding</keyword>
<dbReference type="InParanoid" id="K1XHH1"/>
<dbReference type="InterPro" id="IPR045060">
    <property type="entry name" value="Phe-tRNA-ligase_IIc_bsu"/>
</dbReference>
<evidence type="ECO:0000256" key="3">
    <source>
        <dbReference type="ARBA" id="ARBA00007438"/>
    </source>
</evidence>
<name>K1XHH1_MARBU</name>
<dbReference type="InterPro" id="IPR045864">
    <property type="entry name" value="aa-tRNA-synth_II/BPL/LPL"/>
</dbReference>
<dbReference type="InterPro" id="IPR009061">
    <property type="entry name" value="DNA-bd_dom_put_sf"/>
</dbReference>
<dbReference type="FunFam" id="3.50.40.10:FF:000002">
    <property type="entry name" value="phenylalanine--tRNA ligase beta subunit"/>
    <property type="match status" value="1"/>
</dbReference>
<dbReference type="GO" id="GO:0009328">
    <property type="term" value="C:phenylalanine-tRNA ligase complex"/>
    <property type="evidence" value="ECO:0007669"/>
    <property type="project" value="TreeGrafter"/>
</dbReference>
<dbReference type="FunFam" id="3.30.56.10:FF:000004">
    <property type="entry name" value="Phenylalanyl-tRNA synthetase, beta subunit"/>
    <property type="match status" value="1"/>
</dbReference>
<dbReference type="OrthoDB" id="1698572at2759"/>
<dbReference type="Pfam" id="PF03484">
    <property type="entry name" value="B5"/>
    <property type="match status" value="1"/>
</dbReference>
<dbReference type="Pfam" id="PF03483">
    <property type="entry name" value="B3_4"/>
    <property type="match status" value="1"/>
</dbReference>
<dbReference type="RefSeq" id="XP_007290039.1">
    <property type="nucleotide sequence ID" value="XM_007289977.1"/>
</dbReference>
<dbReference type="SUPFAM" id="SSF56037">
    <property type="entry name" value="PheT/TilS domain"/>
    <property type="match status" value="1"/>
</dbReference>
<keyword evidence="8" id="KW-0436">Ligase</keyword>
<comment type="similarity">
    <text evidence="3">Belongs to the phenylalanyl-tRNA synthetase beta subunit family. Type 2 subfamily.</text>
</comment>
<dbReference type="NCBIfam" id="TIGR00471">
    <property type="entry name" value="pheT_arch"/>
    <property type="match status" value="1"/>
</dbReference>
<evidence type="ECO:0000256" key="8">
    <source>
        <dbReference type="ARBA" id="ARBA00022598"/>
    </source>
</evidence>
<dbReference type="PANTHER" id="PTHR10947:SF0">
    <property type="entry name" value="PHENYLALANINE--TRNA LIGASE BETA SUBUNIT"/>
    <property type="match status" value="1"/>
</dbReference>
<evidence type="ECO:0000256" key="15">
    <source>
        <dbReference type="ARBA" id="ARBA00033189"/>
    </source>
</evidence>
<dbReference type="InterPro" id="IPR040659">
    <property type="entry name" value="PhetRS_B1"/>
</dbReference>
<dbReference type="GeneID" id="18758085"/>
<keyword evidence="19" id="KW-1185">Reference proteome</keyword>
<keyword evidence="13" id="KW-0648">Protein biosynthesis</keyword>
<dbReference type="CDD" id="cd00769">
    <property type="entry name" value="PheRS_beta_core"/>
    <property type="match status" value="1"/>
</dbReference>
<evidence type="ECO:0000256" key="7">
    <source>
        <dbReference type="ARBA" id="ARBA00022490"/>
    </source>
</evidence>
<dbReference type="Proteomes" id="UP000006753">
    <property type="component" value="Unassembled WGS sequence"/>
</dbReference>
<evidence type="ECO:0000256" key="16">
    <source>
        <dbReference type="ARBA" id="ARBA00049255"/>
    </source>
</evidence>
<dbReference type="STRING" id="1072389.K1XHH1"/>
<dbReference type="SMART" id="SM00873">
    <property type="entry name" value="B3_4"/>
    <property type="match status" value="1"/>
</dbReference>
<evidence type="ECO:0000256" key="12">
    <source>
        <dbReference type="ARBA" id="ARBA00022842"/>
    </source>
</evidence>
<dbReference type="OMA" id="FPGRCAN"/>
<dbReference type="HOGENOM" id="CLU_020279_2_0_1"/>
<dbReference type="Gene3D" id="3.50.40.10">
    <property type="entry name" value="Phenylalanyl-trna Synthetase, Chain B, domain 3"/>
    <property type="match status" value="1"/>
</dbReference>
<dbReference type="KEGG" id="mbe:MBM_02150"/>
<comment type="subunit">
    <text evidence="4">Tetramer of two alpha and two beta subunits.</text>
</comment>
<evidence type="ECO:0000256" key="6">
    <source>
        <dbReference type="ARBA" id="ARBA00017032"/>
    </source>
</evidence>
<dbReference type="InterPro" id="IPR005147">
    <property type="entry name" value="tRNA_synthase_B5-dom"/>
</dbReference>
<dbReference type="Pfam" id="PF17759">
    <property type="entry name" value="tRNA_synthFbeta"/>
    <property type="match status" value="1"/>
</dbReference>
<evidence type="ECO:0000259" key="17">
    <source>
        <dbReference type="PROSITE" id="PS51483"/>
    </source>
</evidence>
<proteinExistence type="inferred from homology"/>
<dbReference type="FunCoup" id="K1XHH1">
    <property type="interactions" value="1063"/>
</dbReference>
<evidence type="ECO:0000256" key="14">
    <source>
        <dbReference type="ARBA" id="ARBA00023146"/>
    </source>
</evidence>
<keyword evidence="14 18" id="KW-0030">Aminoacyl-tRNA synthetase</keyword>
<evidence type="ECO:0000313" key="18">
    <source>
        <dbReference type="EMBL" id="EKD20198.1"/>
    </source>
</evidence>
<dbReference type="GO" id="GO:0004826">
    <property type="term" value="F:phenylalanine-tRNA ligase activity"/>
    <property type="evidence" value="ECO:0007669"/>
    <property type="project" value="UniProtKB-EC"/>
</dbReference>
<accession>K1XHH1</accession>
<evidence type="ECO:0000256" key="10">
    <source>
        <dbReference type="ARBA" id="ARBA00022741"/>
    </source>
</evidence>
<keyword evidence="9" id="KW-0479">Metal-binding</keyword>
<dbReference type="FunFam" id="3.30.930.10:FF:000052">
    <property type="entry name" value="Phenylalanyl-tRNA synthetase, beta subunit"/>
    <property type="match status" value="1"/>
</dbReference>
<evidence type="ECO:0000256" key="11">
    <source>
        <dbReference type="ARBA" id="ARBA00022840"/>
    </source>
</evidence>
<dbReference type="SMART" id="SM00874">
    <property type="entry name" value="B5"/>
    <property type="match status" value="1"/>
</dbReference>
<evidence type="ECO:0000256" key="4">
    <source>
        <dbReference type="ARBA" id="ARBA00011209"/>
    </source>
</evidence>
<dbReference type="FunFam" id="3.30.56.10:FF:000006">
    <property type="entry name" value="Phenylalanyl-tRNA synthetase subunit beta"/>
    <property type="match status" value="1"/>
</dbReference>
<keyword evidence="12" id="KW-0460">Magnesium</keyword>
<dbReference type="PROSITE" id="PS51483">
    <property type="entry name" value="B5"/>
    <property type="match status" value="1"/>
</dbReference>
<dbReference type="Pfam" id="PF18262">
    <property type="entry name" value="PhetRS_B1"/>
    <property type="match status" value="1"/>
</dbReference>